<evidence type="ECO:0000313" key="6">
    <source>
        <dbReference type="Proteomes" id="UP000299084"/>
    </source>
</evidence>
<evidence type="ECO:0000313" key="5">
    <source>
        <dbReference type="EMBL" id="KAB1265858.1"/>
    </source>
</evidence>
<evidence type="ECO:0000256" key="3">
    <source>
        <dbReference type="SAM" id="MobiDB-lite"/>
    </source>
</evidence>
<evidence type="ECO:0000259" key="4">
    <source>
        <dbReference type="Pfam" id="PF23557"/>
    </source>
</evidence>
<dbReference type="PANTHER" id="PTHR13986">
    <property type="entry name" value="PROTEIN LYSINE HYDROXYLATION COMPLEX COMPONENT"/>
    <property type="match status" value="1"/>
</dbReference>
<accession>A0A5N4D411</accession>
<dbReference type="GO" id="GO:0005783">
    <property type="term" value="C:endoplasmic reticulum"/>
    <property type="evidence" value="ECO:0007669"/>
    <property type="project" value="TreeGrafter"/>
</dbReference>
<dbReference type="InterPro" id="IPR056585">
    <property type="entry name" value="Leprecan_dom"/>
</dbReference>
<dbReference type="Proteomes" id="UP000299084">
    <property type="component" value="Unassembled WGS sequence"/>
</dbReference>
<protein>
    <submittedName>
        <fullName evidence="5">Endoplasmic reticulum protein SC65</fullName>
    </submittedName>
</protein>
<keyword evidence="2" id="KW-0325">Glycoprotein</keyword>
<proteinExistence type="predicted"/>
<feature type="compositionally biased region" description="Acidic residues" evidence="3">
    <location>
        <begin position="217"/>
        <end position="226"/>
    </location>
</feature>
<dbReference type="EMBL" id="JWIN03000016">
    <property type="protein sequence ID" value="KAB1265858.1"/>
    <property type="molecule type" value="Genomic_DNA"/>
</dbReference>
<reference evidence="5 6" key="1">
    <citation type="journal article" date="2019" name="Mol. Ecol. Resour.">
        <title>Improving Illumina assemblies with Hi-C and long reads: an example with the North African dromedary.</title>
        <authorList>
            <person name="Elbers J.P."/>
            <person name="Rogers M.F."/>
            <person name="Perelman P.L."/>
            <person name="Proskuryakova A.A."/>
            <person name="Serdyukova N.A."/>
            <person name="Johnson W.E."/>
            <person name="Horin P."/>
            <person name="Corander J."/>
            <person name="Murphy D."/>
            <person name="Burger P.A."/>
        </authorList>
    </citation>
    <scope>NUCLEOTIDE SEQUENCE [LARGE SCALE GENOMIC DNA]</scope>
    <source>
        <strain evidence="5">Drom800</strain>
        <tissue evidence="5">Blood</tissue>
    </source>
</reference>
<dbReference type="Pfam" id="PF23557">
    <property type="entry name" value="TPR_leprecan"/>
    <property type="match status" value="1"/>
</dbReference>
<feature type="domain" description="Leprecan-like alpha-helical" evidence="4">
    <location>
        <begin position="31"/>
        <end position="114"/>
    </location>
</feature>
<organism evidence="5 6">
    <name type="scientific">Camelus dromedarius</name>
    <name type="common">Dromedary</name>
    <name type="synonym">Arabian camel</name>
    <dbReference type="NCBI Taxonomy" id="9838"/>
    <lineage>
        <taxon>Eukaryota</taxon>
        <taxon>Metazoa</taxon>
        <taxon>Chordata</taxon>
        <taxon>Craniata</taxon>
        <taxon>Vertebrata</taxon>
        <taxon>Euteleostomi</taxon>
        <taxon>Mammalia</taxon>
        <taxon>Eutheria</taxon>
        <taxon>Laurasiatheria</taxon>
        <taxon>Artiodactyla</taxon>
        <taxon>Tylopoda</taxon>
        <taxon>Camelidae</taxon>
        <taxon>Camelus</taxon>
    </lineage>
</organism>
<keyword evidence="6" id="KW-1185">Reference proteome</keyword>
<sequence>HLRQRRRRVGPGVVALRPRPGARRLPAALQVSLPAFRLSCPPGQLLHDFQSRLPYQYLHYAQFKRNPKHELTTKYLNYYRGLLDAAEEPLKDLEAQPYEAVFLWAVRLYNSGDPDPRSSGSSTIWQQGPARLTCLHSTQEAMLYHDQTAELLELLELLDFAHMYLQADDEMELEESELPMEPEELPLDAKFEGRATTRRASMLTGGRSRMPRVIDGAEAEPEPELA</sequence>
<dbReference type="PANTHER" id="PTHR13986:SF4">
    <property type="entry name" value="ENDOPLASMIC RETICULUM PROTEIN SC65"/>
    <property type="match status" value="1"/>
</dbReference>
<dbReference type="InterPro" id="IPR052284">
    <property type="entry name" value="Collagen_mod_leprecan"/>
</dbReference>
<evidence type="ECO:0000256" key="1">
    <source>
        <dbReference type="ARBA" id="ARBA00022729"/>
    </source>
</evidence>
<dbReference type="GO" id="GO:0005518">
    <property type="term" value="F:collagen binding"/>
    <property type="evidence" value="ECO:0007669"/>
    <property type="project" value="TreeGrafter"/>
</dbReference>
<feature type="non-terminal residue" evidence="5">
    <location>
        <position position="1"/>
    </location>
</feature>
<evidence type="ECO:0000256" key="2">
    <source>
        <dbReference type="ARBA" id="ARBA00023180"/>
    </source>
</evidence>
<comment type="caution">
    <text evidence="5">The sequence shown here is derived from an EMBL/GenBank/DDBJ whole genome shotgun (WGS) entry which is preliminary data.</text>
</comment>
<name>A0A5N4D411_CAMDR</name>
<dbReference type="AlphaFoldDB" id="A0A5N4D411"/>
<feature type="region of interest" description="Disordered" evidence="3">
    <location>
        <begin position="179"/>
        <end position="226"/>
    </location>
</feature>
<gene>
    <name evidence="5" type="ORF">Cadr_000018646</name>
</gene>
<keyword evidence="1" id="KW-0732">Signal</keyword>
<dbReference type="GO" id="GO:0030199">
    <property type="term" value="P:collagen fibril organization"/>
    <property type="evidence" value="ECO:0007669"/>
    <property type="project" value="TreeGrafter"/>
</dbReference>